<protein>
    <submittedName>
        <fullName evidence="1">Uncharacterized protein</fullName>
    </submittedName>
</protein>
<dbReference type="Proteomes" id="UP000039046">
    <property type="component" value="Unassembled WGS sequence"/>
</dbReference>
<accession>A0A0A1TCN6</accession>
<name>A0A0A1TCN6_9HYPO</name>
<dbReference type="HOGENOM" id="CLU_2374260_0_0_1"/>
<keyword evidence="2" id="KW-1185">Reference proteome</keyword>
<evidence type="ECO:0000313" key="1">
    <source>
        <dbReference type="EMBL" id="CEJ85810.1"/>
    </source>
</evidence>
<reference evidence="1 2" key="1">
    <citation type="journal article" date="2015" name="Genome Announc.">
        <title>Draft Genome Sequence and Gene Annotation of the Entomopathogenic Fungus Verticillium hemipterigenum.</title>
        <authorList>
            <person name="Horn F."/>
            <person name="Habel A."/>
            <person name="Scharf D.H."/>
            <person name="Dworschak J."/>
            <person name="Brakhage A.A."/>
            <person name="Guthke R."/>
            <person name="Hertweck C."/>
            <person name="Linde J."/>
        </authorList>
    </citation>
    <scope>NUCLEOTIDE SEQUENCE [LARGE SCALE GENOMIC DNA]</scope>
</reference>
<dbReference type="AlphaFoldDB" id="A0A0A1TCN6"/>
<gene>
    <name evidence="1" type="ORF">VHEMI03922</name>
</gene>
<proteinExistence type="predicted"/>
<dbReference type="EMBL" id="CDHN01000002">
    <property type="protein sequence ID" value="CEJ85810.1"/>
    <property type="molecule type" value="Genomic_DNA"/>
</dbReference>
<organism evidence="1 2">
    <name type="scientific">[Torrubiella] hemipterigena</name>
    <dbReference type="NCBI Taxonomy" id="1531966"/>
    <lineage>
        <taxon>Eukaryota</taxon>
        <taxon>Fungi</taxon>
        <taxon>Dikarya</taxon>
        <taxon>Ascomycota</taxon>
        <taxon>Pezizomycotina</taxon>
        <taxon>Sordariomycetes</taxon>
        <taxon>Hypocreomycetidae</taxon>
        <taxon>Hypocreales</taxon>
        <taxon>Clavicipitaceae</taxon>
        <taxon>Clavicipitaceae incertae sedis</taxon>
        <taxon>'Torrubiella' clade</taxon>
    </lineage>
</organism>
<evidence type="ECO:0000313" key="2">
    <source>
        <dbReference type="Proteomes" id="UP000039046"/>
    </source>
</evidence>
<sequence length="95" mass="10835">MRWHRVANYKSRFPDPPPIRTALYAPFKGGRSTMRPLTNPHGETSTVAVVPSFMVYERVSTSILISNSKSLSMTLFWPSQVDTFVFSWKRSIVLA</sequence>